<name>I9LIB6_9FIRM</name>
<organism evidence="7 8">
    <name type="scientific">Pelosinus fermentans B4</name>
    <dbReference type="NCBI Taxonomy" id="1149862"/>
    <lineage>
        <taxon>Bacteria</taxon>
        <taxon>Bacillati</taxon>
        <taxon>Bacillota</taxon>
        <taxon>Negativicutes</taxon>
        <taxon>Selenomonadales</taxon>
        <taxon>Sporomusaceae</taxon>
        <taxon>Pelosinus</taxon>
    </lineage>
</organism>
<proteinExistence type="predicted"/>
<feature type="transmembrane region" description="Helical" evidence="6">
    <location>
        <begin position="74"/>
        <end position="94"/>
    </location>
</feature>
<dbReference type="Pfam" id="PF01810">
    <property type="entry name" value="LysE"/>
    <property type="match status" value="1"/>
</dbReference>
<reference evidence="7 8" key="1">
    <citation type="journal article" date="2012" name="J. Bacteriol.">
        <title>Draft Genome Sequences for Two Metal-Reducing Pelosinus fermentans Strains Isolated from a Cr(VI)-Contaminated Site and for Type Strain R7.</title>
        <authorList>
            <person name="Brown S.D."/>
            <person name="Podar M."/>
            <person name="Klingeman D.M."/>
            <person name="Johnson C.M."/>
            <person name="Yang Z.K."/>
            <person name="Utturkar S.M."/>
            <person name="Land M.L."/>
            <person name="Mosher J.J."/>
            <person name="Hurt R.A.Jr."/>
            <person name="Phelps T.J."/>
            <person name="Palumbo A.V."/>
            <person name="Arkin A.P."/>
            <person name="Hazen T.C."/>
            <person name="Elias D.A."/>
        </authorList>
    </citation>
    <scope>NUCLEOTIDE SEQUENCE [LARGE SCALE GENOMIC DNA]</scope>
    <source>
        <strain evidence="7 8">B4</strain>
    </source>
</reference>
<sequence>MLDSMWLIKGLLLGFSIAAPVGPIGILCIRRTLTQGMRNGLAAGLGAATADAFYGSIAAFGLTIITNLFVDNSLYFRIVGSGFLFYLGYGTFIAKPAPINEEVYQDGWIRAYLTTFFLTITNPMTILSFSAVFAGFGIVDAKDDFFSSCLLVTGVFLGSCLWWFMLSGTVQLLRHRFNYQRLIWVNRISGTLIVGFAIVSLLGCISFKLNN</sequence>
<gene>
    <name evidence="7" type="ORF">FB4_2568</name>
</gene>
<dbReference type="InterPro" id="IPR001123">
    <property type="entry name" value="LeuE-type"/>
</dbReference>
<feature type="transmembrane region" description="Helical" evidence="6">
    <location>
        <begin position="41"/>
        <end position="68"/>
    </location>
</feature>
<dbReference type="OrthoDB" id="5638726at2"/>
<dbReference type="PATRIC" id="fig|1149862.3.peg.858"/>
<evidence type="ECO:0000256" key="1">
    <source>
        <dbReference type="ARBA" id="ARBA00004651"/>
    </source>
</evidence>
<dbReference type="PANTHER" id="PTHR30086">
    <property type="entry name" value="ARGININE EXPORTER PROTEIN ARGO"/>
    <property type="match status" value="1"/>
</dbReference>
<evidence type="ECO:0000256" key="4">
    <source>
        <dbReference type="ARBA" id="ARBA00022989"/>
    </source>
</evidence>
<comment type="caution">
    <text evidence="7">The sequence shown here is derived from an EMBL/GenBank/DDBJ whole genome shotgun (WGS) entry which is preliminary data.</text>
</comment>
<dbReference type="RefSeq" id="WP_007931635.1">
    <property type="nucleotide sequence ID" value="NZ_AKVJ01000010.1"/>
</dbReference>
<dbReference type="PANTHER" id="PTHR30086:SF20">
    <property type="entry name" value="ARGININE EXPORTER PROTEIN ARGO-RELATED"/>
    <property type="match status" value="1"/>
</dbReference>
<evidence type="ECO:0000256" key="3">
    <source>
        <dbReference type="ARBA" id="ARBA00022692"/>
    </source>
</evidence>
<dbReference type="AlphaFoldDB" id="I9LIB6"/>
<feature type="transmembrane region" description="Helical" evidence="6">
    <location>
        <begin position="6"/>
        <end position="29"/>
    </location>
</feature>
<dbReference type="GO" id="GO:0005886">
    <property type="term" value="C:plasma membrane"/>
    <property type="evidence" value="ECO:0007669"/>
    <property type="project" value="UniProtKB-SubCell"/>
</dbReference>
<dbReference type="EMBL" id="AKVJ01000010">
    <property type="protein sequence ID" value="EIW20136.1"/>
    <property type="molecule type" value="Genomic_DNA"/>
</dbReference>
<evidence type="ECO:0000256" key="5">
    <source>
        <dbReference type="ARBA" id="ARBA00023136"/>
    </source>
</evidence>
<evidence type="ECO:0000256" key="2">
    <source>
        <dbReference type="ARBA" id="ARBA00022475"/>
    </source>
</evidence>
<dbReference type="GO" id="GO:0015171">
    <property type="term" value="F:amino acid transmembrane transporter activity"/>
    <property type="evidence" value="ECO:0007669"/>
    <property type="project" value="TreeGrafter"/>
</dbReference>
<feature type="transmembrane region" description="Helical" evidence="6">
    <location>
        <begin position="187"/>
        <end position="209"/>
    </location>
</feature>
<evidence type="ECO:0000313" key="8">
    <source>
        <dbReference type="Proteomes" id="UP000004324"/>
    </source>
</evidence>
<protein>
    <submittedName>
        <fullName evidence="7">Lysine exporter protein (LYSE/YGGA)</fullName>
    </submittedName>
</protein>
<keyword evidence="8" id="KW-1185">Reference proteome</keyword>
<comment type="subcellular location">
    <subcellularLocation>
        <location evidence="1">Cell membrane</location>
        <topology evidence="1">Multi-pass membrane protein</topology>
    </subcellularLocation>
</comment>
<dbReference type="Proteomes" id="UP000004324">
    <property type="component" value="Unassembled WGS sequence"/>
</dbReference>
<evidence type="ECO:0000256" key="6">
    <source>
        <dbReference type="SAM" id="Phobius"/>
    </source>
</evidence>
<evidence type="ECO:0000313" key="7">
    <source>
        <dbReference type="EMBL" id="EIW20136.1"/>
    </source>
</evidence>
<accession>I9LIB6</accession>
<feature type="transmembrane region" description="Helical" evidence="6">
    <location>
        <begin position="115"/>
        <end position="139"/>
    </location>
</feature>
<feature type="transmembrane region" description="Helical" evidence="6">
    <location>
        <begin position="145"/>
        <end position="166"/>
    </location>
</feature>
<keyword evidence="4 6" id="KW-1133">Transmembrane helix</keyword>
<keyword evidence="5 6" id="KW-0472">Membrane</keyword>
<keyword evidence="3 6" id="KW-0812">Transmembrane</keyword>
<keyword evidence="2" id="KW-1003">Cell membrane</keyword>